<dbReference type="VEuPathDB" id="FungiDB:RhiirFUN_006910"/>
<dbReference type="EMBL" id="AUPC02000050">
    <property type="protein sequence ID" value="POG76466.1"/>
    <property type="molecule type" value="Genomic_DNA"/>
</dbReference>
<reference evidence="2 3" key="2">
    <citation type="journal article" date="2018" name="New Phytol.">
        <title>High intraspecific genome diversity in the model arbuscular mycorrhizal symbiont Rhizophagus irregularis.</title>
        <authorList>
            <person name="Chen E.C.H."/>
            <person name="Morin E."/>
            <person name="Beaudet D."/>
            <person name="Noel J."/>
            <person name="Yildirir G."/>
            <person name="Ndikumana S."/>
            <person name="Charron P."/>
            <person name="St-Onge C."/>
            <person name="Giorgi J."/>
            <person name="Kruger M."/>
            <person name="Marton T."/>
            <person name="Ropars J."/>
            <person name="Grigoriev I.V."/>
            <person name="Hainaut M."/>
            <person name="Henrissat B."/>
            <person name="Roux C."/>
            <person name="Martin F."/>
            <person name="Corradi N."/>
        </authorList>
    </citation>
    <scope>NUCLEOTIDE SEQUENCE [LARGE SCALE GENOMIC DNA]</scope>
    <source>
        <strain evidence="2 3">DAOM 197198</strain>
    </source>
</reference>
<organism evidence="2 3">
    <name type="scientific">Rhizophagus irregularis (strain DAOM 181602 / DAOM 197198 / MUCL 43194)</name>
    <name type="common">Arbuscular mycorrhizal fungus</name>
    <name type="synonym">Glomus intraradices</name>
    <dbReference type="NCBI Taxonomy" id="747089"/>
    <lineage>
        <taxon>Eukaryota</taxon>
        <taxon>Fungi</taxon>
        <taxon>Fungi incertae sedis</taxon>
        <taxon>Mucoromycota</taxon>
        <taxon>Glomeromycotina</taxon>
        <taxon>Glomeromycetes</taxon>
        <taxon>Glomerales</taxon>
        <taxon>Glomeraceae</taxon>
        <taxon>Rhizophagus</taxon>
    </lineage>
</organism>
<protein>
    <submittedName>
        <fullName evidence="2">Uncharacterized protein</fullName>
    </submittedName>
</protein>
<accession>A0A2P4QFS1</accession>
<dbReference type="AlphaFoldDB" id="A0A2P4QFS1"/>
<gene>
    <name evidence="2" type="ORF">GLOIN_2v1769081</name>
</gene>
<evidence type="ECO:0000313" key="3">
    <source>
        <dbReference type="Proteomes" id="UP000018888"/>
    </source>
</evidence>
<keyword evidence="3" id="KW-1185">Reference proteome</keyword>
<sequence>MKRWDANAEHRPTAEELYKILKELHEEDKKFNNEIHDSPSVSENLISECFDVQFYESDLNEINQEEDNLNNES</sequence>
<name>A0A2P4QFS1_RHIID</name>
<reference evidence="2 3" key="1">
    <citation type="journal article" date="2013" name="Proc. Natl. Acad. Sci. U.S.A.">
        <title>Genome of an arbuscular mycorrhizal fungus provides insight into the oldest plant symbiosis.</title>
        <authorList>
            <person name="Tisserant E."/>
            <person name="Malbreil M."/>
            <person name="Kuo A."/>
            <person name="Kohler A."/>
            <person name="Symeonidi A."/>
            <person name="Balestrini R."/>
            <person name="Charron P."/>
            <person name="Duensing N."/>
            <person name="Frei Dit Frey N."/>
            <person name="Gianinazzi-Pearson V."/>
            <person name="Gilbert L.B."/>
            <person name="Handa Y."/>
            <person name="Herr J.R."/>
            <person name="Hijri M."/>
            <person name="Koul R."/>
            <person name="Kawaguchi M."/>
            <person name="Krajinski F."/>
            <person name="Lammers P.J."/>
            <person name="Masclaux F.G."/>
            <person name="Murat C."/>
            <person name="Morin E."/>
            <person name="Ndikumana S."/>
            <person name="Pagni M."/>
            <person name="Petitpierre D."/>
            <person name="Requena N."/>
            <person name="Rosikiewicz P."/>
            <person name="Riley R."/>
            <person name="Saito K."/>
            <person name="San Clemente H."/>
            <person name="Shapiro H."/>
            <person name="van Tuinen D."/>
            <person name="Becard G."/>
            <person name="Bonfante P."/>
            <person name="Paszkowski U."/>
            <person name="Shachar-Hill Y.Y."/>
            <person name="Tuskan G.A."/>
            <person name="Young P.W."/>
            <person name="Sanders I.R."/>
            <person name="Henrissat B."/>
            <person name="Rensing S.A."/>
            <person name="Grigoriev I.V."/>
            <person name="Corradi N."/>
            <person name="Roux C."/>
            <person name="Martin F."/>
        </authorList>
    </citation>
    <scope>NUCLEOTIDE SEQUENCE [LARGE SCALE GENOMIC DNA]</scope>
    <source>
        <strain evidence="2 3">DAOM 197198</strain>
    </source>
</reference>
<evidence type="ECO:0000313" key="2">
    <source>
        <dbReference type="EMBL" id="POG76466.1"/>
    </source>
</evidence>
<dbReference type="Proteomes" id="UP000018888">
    <property type="component" value="Unassembled WGS sequence"/>
</dbReference>
<evidence type="ECO:0000256" key="1">
    <source>
        <dbReference type="SAM" id="Coils"/>
    </source>
</evidence>
<keyword evidence="1" id="KW-0175">Coiled coil</keyword>
<comment type="caution">
    <text evidence="2">The sequence shown here is derived from an EMBL/GenBank/DDBJ whole genome shotgun (WGS) entry which is preliminary data.</text>
</comment>
<feature type="coiled-coil region" evidence="1">
    <location>
        <begin position="14"/>
        <end position="72"/>
    </location>
</feature>
<proteinExistence type="predicted"/>